<keyword evidence="3" id="KW-0808">Transferase</keyword>
<name>A0A7J7CCH5_TRIWF</name>
<keyword evidence="2" id="KW-0328">Glycosyltransferase</keyword>
<gene>
    <name evidence="7" type="ORF">HS088_TW18G00487</name>
</gene>
<sequence length="398" mass="46175">MARWRVGGEKEETERHIGLLKLVQILSFLVVFVAGIIIGLATSSHINHYFTSQAEFYFSRNFQIALPPVGGGVGANCNVVPHCEKVDCLNMETFLRPKNLTHGMTDNEIFWRASLLPNKEEYPFDRVPKVAFMFLTRGPLPFLPLWERFFKGHDNYFSIYVHALPGYQLNVSEDSPFYWRQIPSQTVEWGTVTLADAERRLLANALLDFSNERFVLLSESCIPVYNFRTVYKYLIGSEHSFVDSYDDQSRYGRGRYNRKMLPDIKLYQWRKGSQWFEIHRTLAVYLVSDSKYYTLFKRYCKPACYPDEHYIPTFLNMFHGSLNANRSVTWVDWSMGGPHPALYGKANITEDFIQSIRNNETQCAYNSEVTSVCYLFARKFAPSALEPLLNLTSTVMEF</sequence>
<dbReference type="OrthoDB" id="191334at2759"/>
<dbReference type="EMBL" id="JAAARO010000018">
    <property type="protein sequence ID" value="KAF5731802.1"/>
    <property type="molecule type" value="Genomic_DNA"/>
</dbReference>
<dbReference type="PANTHER" id="PTHR31042:SF3">
    <property type="entry name" value="OS08G0110400 PROTEIN"/>
    <property type="match status" value="1"/>
</dbReference>
<keyword evidence="6" id="KW-1133">Transmembrane helix</keyword>
<keyword evidence="4 6" id="KW-0472">Membrane</keyword>
<comment type="caution">
    <text evidence="7">The sequence shown here is derived from an EMBL/GenBank/DDBJ whole genome shotgun (WGS) entry which is preliminary data.</text>
</comment>
<dbReference type="GO" id="GO:0016757">
    <property type="term" value="F:glycosyltransferase activity"/>
    <property type="evidence" value="ECO:0007669"/>
    <property type="project" value="UniProtKB-KW"/>
</dbReference>
<dbReference type="Pfam" id="PF02485">
    <property type="entry name" value="Branch"/>
    <property type="match status" value="1"/>
</dbReference>
<evidence type="ECO:0000313" key="7">
    <source>
        <dbReference type="EMBL" id="KAF5731802.1"/>
    </source>
</evidence>
<dbReference type="InParanoid" id="A0A7J7CCH5"/>
<evidence type="ECO:0000256" key="4">
    <source>
        <dbReference type="ARBA" id="ARBA00023136"/>
    </source>
</evidence>
<dbReference type="InterPro" id="IPR003406">
    <property type="entry name" value="Glyco_trans_14"/>
</dbReference>
<dbReference type="GO" id="GO:0016020">
    <property type="term" value="C:membrane"/>
    <property type="evidence" value="ECO:0007669"/>
    <property type="project" value="UniProtKB-SubCell"/>
</dbReference>
<evidence type="ECO:0000256" key="6">
    <source>
        <dbReference type="SAM" id="Phobius"/>
    </source>
</evidence>
<evidence type="ECO:0000256" key="1">
    <source>
        <dbReference type="ARBA" id="ARBA00004606"/>
    </source>
</evidence>
<feature type="transmembrane region" description="Helical" evidence="6">
    <location>
        <begin position="20"/>
        <end position="41"/>
    </location>
</feature>
<proteinExistence type="predicted"/>
<evidence type="ECO:0000256" key="5">
    <source>
        <dbReference type="ARBA" id="ARBA00023180"/>
    </source>
</evidence>
<dbReference type="Proteomes" id="UP000593562">
    <property type="component" value="Unassembled WGS sequence"/>
</dbReference>
<evidence type="ECO:0000256" key="3">
    <source>
        <dbReference type="ARBA" id="ARBA00022679"/>
    </source>
</evidence>
<dbReference type="AlphaFoldDB" id="A0A7J7CCH5"/>
<accession>A0A7J7CCH5</accession>
<keyword evidence="6" id="KW-0812">Transmembrane</keyword>
<evidence type="ECO:0000256" key="2">
    <source>
        <dbReference type="ARBA" id="ARBA00022676"/>
    </source>
</evidence>
<reference evidence="7 8" key="1">
    <citation type="journal article" date="2020" name="Nat. Commun.">
        <title>Genome of Tripterygium wilfordii and identification of cytochrome P450 involved in triptolide biosynthesis.</title>
        <authorList>
            <person name="Tu L."/>
            <person name="Su P."/>
            <person name="Zhang Z."/>
            <person name="Gao L."/>
            <person name="Wang J."/>
            <person name="Hu T."/>
            <person name="Zhou J."/>
            <person name="Zhang Y."/>
            <person name="Zhao Y."/>
            <person name="Liu Y."/>
            <person name="Song Y."/>
            <person name="Tong Y."/>
            <person name="Lu Y."/>
            <person name="Yang J."/>
            <person name="Xu C."/>
            <person name="Jia M."/>
            <person name="Peters R.J."/>
            <person name="Huang L."/>
            <person name="Gao W."/>
        </authorList>
    </citation>
    <scope>NUCLEOTIDE SEQUENCE [LARGE SCALE GENOMIC DNA]</scope>
    <source>
        <strain evidence="8">cv. XIE 37</strain>
        <tissue evidence="7">Leaf</tissue>
    </source>
</reference>
<dbReference type="FunCoup" id="A0A7J7CCH5">
    <property type="interactions" value="535"/>
</dbReference>
<comment type="subcellular location">
    <subcellularLocation>
        <location evidence="1">Membrane</location>
        <topology evidence="1">Single-pass type II membrane protein</topology>
    </subcellularLocation>
</comment>
<protein>
    <submittedName>
        <fullName evidence="7">Uncharacterized protein</fullName>
    </submittedName>
</protein>
<keyword evidence="8" id="KW-1185">Reference proteome</keyword>
<evidence type="ECO:0000313" key="8">
    <source>
        <dbReference type="Proteomes" id="UP000593562"/>
    </source>
</evidence>
<dbReference type="PANTHER" id="PTHR31042">
    <property type="entry name" value="CORE-2/I-BRANCHING BETA-1,6-N-ACETYLGLUCOSAMINYLTRANSFERASE FAMILY PROTEIN-RELATED"/>
    <property type="match status" value="1"/>
</dbReference>
<keyword evidence="5" id="KW-0325">Glycoprotein</keyword>
<dbReference type="InterPro" id="IPR044174">
    <property type="entry name" value="BC10-like"/>
</dbReference>
<organism evidence="7 8">
    <name type="scientific">Tripterygium wilfordii</name>
    <name type="common">Thunder God vine</name>
    <dbReference type="NCBI Taxonomy" id="458696"/>
    <lineage>
        <taxon>Eukaryota</taxon>
        <taxon>Viridiplantae</taxon>
        <taxon>Streptophyta</taxon>
        <taxon>Embryophyta</taxon>
        <taxon>Tracheophyta</taxon>
        <taxon>Spermatophyta</taxon>
        <taxon>Magnoliopsida</taxon>
        <taxon>eudicotyledons</taxon>
        <taxon>Gunneridae</taxon>
        <taxon>Pentapetalae</taxon>
        <taxon>rosids</taxon>
        <taxon>fabids</taxon>
        <taxon>Celastrales</taxon>
        <taxon>Celastraceae</taxon>
        <taxon>Tripterygium</taxon>
    </lineage>
</organism>